<gene>
    <name evidence="2" type="ORF">JOC86_003963</name>
</gene>
<proteinExistence type="predicted"/>
<accession>A0ABS2NHT9</accession>
<keyword evidence="3" id="KW-1185">Reference proteome</keyword>
<evidence type="ECO:0000313" key="3">
    <source>
        <dbReference type="Proteomes" id="UP001646157"/>
    </source>
</evidence>
<reference evidence="2 3" key="1">
    <citation type="submission" date="2021-01" db="EMBL/GenBank/DDBJ databases">
        <title>Genomic Encyclopedia of Type Strains, Phase IV (KMG-IV): sequencing the most valuable type-strain genomes for metagenomic binning, comparative biology and taxonomic classification.</title>
        <authorList>
            <person name="Goeker M."/>
        </authorList>
    </citation>
    <scope>NUCLEOTIDE SEQUENCE [LARGE SCALE GENOMIC DNA]</scope>
    <source>
        <strain evidence="2 3">DSM 24834</strain>
    </source>
</reference>
<feature type="region of interest" description="Disordered" evidence="1">
    <location>
        <begin position="1"/>
        <end position="28"/>
    </location>
</feature>
<evidence type="ECO:0000256" key="1">
    <source>
        <dbReference type="SAM" id="MobiDB-lite"/>
    </source>
</evidence>
<feature type="compositionally biased region" description="Basic and acidic residues" evidence="1">
    <location>
        <begin position="1"/>
        <end position="27"/>
    </location>
</feature>
<comment type="caution">
    <text evidence="2">The sequence shown here is derived from an EMBL/GenBank/DDBJ whole genome shotgun (WGS) entry which is preliminary data.</text>
</comment>
<dbReference type="Proteomes" id="UP001646157">
    <property type="component" value="Unassembled WGS sequence"/>
</dbReference>
<sequence length="284" mass="29935">MDEKESQRLNEERQRKHEEANVNKEKSQLIQPLQATPPELAEAIVSPGTQLCLTGSSITANSPLQGEVFNIPLQGFPTNGNSFGGLSSGIAADASIAGGTCSTCFNPAGDDTISLDLTFDVPTNPGNLTFDWKFGAEESPITSFNDFFNVLVNAVPIPGFPVTVNTAVLSPPVPNDVCYSLISPMIQTASFDLTPFAGQTITVTFQVSYFGSVFGDCVVDSAAFIDNLQIEGCEPPTITCPDNITQENDPSQCGANVTYPPPTVSGGVPPIDVVCTPASGSFFI</sequence>
<protein>
    <submittedName>
        <fullName evidence="2">Uncharacterized protein</fullName>
    </submittedName>
</protein>
<name>A0ABS2NHT9_9BACI</name>
<dbReference type="RefSeq" id="WP_205174563.1">
    <property type="nucleotide sequence ID" value="NZ_JAFBDZ010000004.1"/>
</dbReference>
<evidence type="ECO:0000313" key="2">
    <source>
        <dbReference type="EMBL" id="MBM7587390.1"/>
    </source>
</evidence>
<dbReference type="EMBL" id="JAFBDZ010000004">
    <property type="protein sequence ID" value="MBM7587390.1"/>
    <property type="molecule type" value="Genomic_DNA"/>
</dbReference>
<organism evidence="2 3">
    <name type="scientific">Rossellomorea pakistanensis</name>
    <dbReference type="NCBI Taxonomy" id="992288"/>
    <lineage>
        <taxon>Bacteria</taxon>
        <taxon>Bacillati</taxon>
        <taxon>Bacillota</taxon>
        <taxon>Bacilli</taxon>
        <taxon>Bacillales</taxon>
        <taxon>Bacillaceae</taxon>
        <taxon>Rossellomorea</taxon>
    </lineage>
</organism>